<name>A0A2G5TSW3_9PELO</name>
<keyword evidence="1" id="KW-0175">Coiled coil</keyword>
<keyword evidence="3" id="KW-1185">Reference proteome</keyword>
<comment type="caution">
    <text evidence="2">The sequence shown here is derived from an EMBL/GenBank/DDBJ whole genome shotgun (WGS) entry which is preliminary data.</text>
</comment>
<evidence type="ECO:0000313" key="3">
    <source>
        <dbReference type="Proteomes" id="UP000230233"/>
    </source>
</evidence>
<evidence type="ECO:0000256" key="1">
    <source>
        <dbReference type="SAM" id="Coils"/>
    </source>
</evidence>
<feature type="coiled-coil region" evidence="1">
    <location>
        <begin position="148"/>
        <end position="175"/>
    </location>
</feature>
<dbReference type="AlphaFoldDB" id="A0A2G5TSW3"/>
<dbReference type="Proteomes" id="UP000230233">
    <property type="component" value="Chromosome V"/>
</dbReference>
<proteinExistence type="predicted"/>
<protein>
    <submittedName>
        <fullName evidence="2">Uncharacterized protein</fullName>
    </submittedName>
</protein>
<feature type="coiled-coil region" evidence="1">
    <location>
        <begin position="52"/>
        <end position="124"/>
    </location>
</feature>
<evidence type="ECO:0000313" key="2">
    <source>
        <dbReference type="EMBL" id="PIC30377.1"/>
    </source>
</evidence>
<gene>
    <name evidence="2" type="primary">Cnig_chr_V.g21635</name>
    <name evidence="2" type="ORF">B9Z55_021635</name>
</gene>
<accession>A0A2G5TSW3</accession>
<sequence>MVGSINMPRARHQEEVARIESFYEKQVRGYDGLLSDSRKELLESQNAETNAMTNAEEIAKKLEDSIKKAREDASKIEKVQNALKKAEAKAKQAEKNEKEAVKALEDMKLKYECAQKIIKRSEKKINLEEILNWNTQQTEKKMKEEKATRTALKMAESYQNELKKLVEEMKGVQVSPSQESQSGSQE</sequence>
<reference evidence="3" key="1">
    <citation type="submission" date="2017-10" db="EMBL/GenBank/DDBJ databases">
        <title>Rapid genome shrinkage in a self-fertile nematode reveals novel sperm competition proteins.</title>
        <authorList>
            <person name="Yin D."/>
            <person name="Schwarz E.M."/>
            <person name="Thomas C.G."/>
            <person name="Felde R.L."/>
            <person name="Korf I.F."/>
            <person name="Cutter A.D."/>
            <person name="Schartner C.M."/>
            <person name="Ralston E.J."/>
            <person name="Meyer B.J."/>
            <person name="Haag E.S."/>
        </authorList>
    </citation>
    <scope>NUCLEOTIDE SEQUENCE [LARGE SCALE GENOMIC DNA]</scope>
    <source>
        <strain evidence="3">JU1422</strain>
    </source>
</reference>
<dbReference type="EMBL" id="PDUG01000005">
    <property type="protein sequence ID" value="PIC30377.1"/>
    <property type="molecule type" value="Genomic_DNA"/>
</dbReference>
<organism evidence="2 3">
    <name type="scientific">Caenorhabditis nigoni</name>
    <dbReference type="NCBI Taxonomy" id="1611254"/>
    <lineage>
        <taxon>Eukaryota</taxon>
        <taxon>Metazoa</taxon>
        <taxon>Ecdysozoa</taxon>
        <taxon>Nematoda</taxon>
        <taxon>Chromadorea</taxon>
        <taxon>Rhabditida</taxon>
        <taxon>Rhabditina</taxon>
        <taxon>Rhabditomorpha</taxon>
        <taxon>Rhabditoidea</taxon>
        <taxon>Rhabditidae</taxon>
        <taxon>Peloderinae</taxon>
        <taxon>Caenorhabditis</taxon>
    </lineage>
</organism>